<evidence type="ECO:0000256" key="5">
    <source>
        <dbReference type="PROSITE-ProRule" id="PRU10099"/>
    </source>
</evidence>
<dbReference type="InterPro" id="IPR020827">
    <property type="entry name" value="Asparaginase/glutaminase_AS1"/>
</dbReference>
<dbReference type="InterPro" id="IPR027475">
    <property type="entry name" value="Asparaginase/glutaminase_AS2"/>
</dbReference>
<evidence type="ECO:0000256" key="3">
    <source>
        <dbReference type="ARBA" id="ARBA00022801"/>
    </source>
</evidence>
<dbReference type="InterPro" id="IPR027473">
    <property type="entry name" value="L-asparaginase_C"/>
</dbReference>
<protein>
    <recommendedName>
        <fullName evidence="2">asparaginase</fullName>
        <ecNumber evidence="2">3.5.1.1</ecNumber>
    </recommendedName>
</protein>
<evidence type="ECO:0000259" key="7">
    <source>
        <dbReference type="Pfam" id="PF00710"/>
    </source>
</evidence>
<comment type="similarity">
    <text evidence="1">Belongs to the asparaginase 1 family.</text>
</comment>
<dbReference type="PIRSF" id="PIRSF001220">
    <property type="entry name" value="L-ASNase_gatD"/>
    <property type="match status" value="1"/>
</dbReference>
<evidence type="ECO:0000256" key="4">
    <source>
        <dbReference type="ARBA" id="ARBA00049366"/>
    </source>
</evidence>
<evidence type="ECO:0000313" key="9">
    <source>
        <dbReference type="EMBL" id="WFP16455.1"/>
    </source>
</evidence>
<dbReference type="SMART" id="SM00870">
    <property type="entry name" value="Asparaginase"/>
    <property type="match status" value="1"/>
</dbReference>
<evidence type="ECO:0000259" key="8">
    <source>
        <dbReference type="Pfam" id="PF17763"/>
    </source>
</evidence>
<dbReference type="EMBL" id="CP121252">
    <property type="protein sequence ID" value="WFP16455.1"/>
    <property type="molecule type" value="Genomic_DNA"/>
</dbReference>
<dbReference type="RefSeq" id="WP_278157595.1">
    <property type="nucleotide sequence ID" value="NZ_CP121252.1"/>
</dbReference>
<name>A0ABY8H5S4_9MICC</name>
<dbReference type="Proteomes" id="UP001219037">
    <property type="component" value="Chromosome"/>
</dbReference>
<dbReference type="InterPro" id="IPR036152">
    <property type="entry name" value="Asp/glu_Ase-like_sf"/>
</dbReference>
<keyword evidence="3" id="KW-0378">Hydrolase</keyword>
<evidence type="ECO:0000256" key="1">
    <source>
        <dbReference type="ARBA" id="ARBA00010518"/>
    </source>
</evidence>
<dbReference type="InterPro" id="IPR040919">
    <property type="entry name" value="Asparaginase_C"/>
</dbReference>
<dbReference type="CDD" id="cd08964">
    <property type="entry name" value="L-asparaginase_II"/>
    <property type="match status" value="1"/>
</dbReference>
<keyword evidence="10" id="KW-1185">Reference proteome</keyword>
<proteinExistence type="inferred from homology"/>
<dbReference type="InterPro" id="IPR027474">
    <property type="entry name" value="L-asparaginase_N"/>
</dbReference>
<dbReference type="PROSITE" id="PS00144">
    <property type="entry name" value="ASN_GLN_ASE_1"/>
    <property type="match status" value="1"/>
</dbReference>
<evidence type="ECO:0000256" key="6">
    <source>
        <dbReference type="PROSITE-ProRule" id="PRU10100"/>
    </source>
</evidence>
<dbReference type="PANTHER" id="PTHR11707:SF28">
    <property type="entry name" value="60 KDA LYSOPHOSPHOLIPASE"/>
    <property type="match status" value="1"/>
</dbReference>
<reference evidence="9 10" key="1">
    <citation type="submission" date="2023-04" db="EMBL/GenBank/DDBJ databases">
        <title>Funneling lignin-derived compounds into biodiesel using alkali-halophilic Citricoccus sp. P2.</title>
        <authorList>
            <person name="Luo C.-B."/>
        </authorList>
    </citation>
    <scope>NUCLEOTIDE SEQUENCE [LARGE SCALE GENOMIC DNA]</scope>
    <source>
        <strain evidence="9 10">P2</strain>
    </source>
</reference>
<feature type="domain" description="Asparaginase/glutaminase C-terminal" evidence="8">
    <location>
        <begin position="204"/>
        <end position="318"/>
    </location>
</feature>
<dbReference type="SUPFAM" id="SSF53774">
    <property type="entry name" value="Glutaminase/Asparaginase"/>
    <property type="match status" value="1"/>
</dbReference>
<gene>
    <name evidence="9" type="ORF">P8192_13915</name>
</gene>
<evidence type="ECO:0000256" key="2">
    <source>
        <dbReference type="ARBA" id="ARBA00012920"/>
    </source>
</evidence>
<sequence>MTTVKILGTGGTIASRAVDGHGAVASEPVENLLDGVDPEVTVRSRDVMTTGSYRLTLRDIRLIAESVLDEAARPEHDGIVVTHGTDTMEETAFLVDLVLAERVPVVFTGAQRSADATDTDGPRNLADAVHTAADPRTQNWGAVICFDGEIRAATQTAKMHTLASAPFAGGALLGRVHSGRLSPVADPVRRATLGRPSAEFDTTRVDIVPIYPGSDPELLDLLVERSTQGIVLAGTGSGNAGAGYVEAVQRARAAGVVVALSTRVPYGPVVPIYGNGGGVDLVAAGAIPTGALHPFQARMLMALLLSHGVREPDVAAAFAADATDLKPSCTPQHPSE</sequence>
<dbReference type="EC" id="3.5.1.1" evidence="2"/>
<feature type="active site" evidence="5">
    <location>
        <position position="12"/>
    </location>
</feature>
<dbReference type="SFLD" id="SFLDS00057">
    <property type="entry name" value="Glutaminase/Asparaginase"/>
    <property type="match status" value="1"/>
</dbReference>
<dbReference type="Pfam" id="PF17763">
    <property type="entry name" value="Asparaginase_C"/>
    <property type="match status" value="1"/>
</dbReference>
<dbReference type="InterPro" id="IPR037152">
    <property type="entry name" value="L-asparaginase_N_sf"/>
</dbReference>
<dbReference type="PRINTS" id="PR00139">
    <property type="entry name" value="ASNGLNASE"/>
</dbReference>
<comment type="catalytic activity">
    <reaction evidence="4">
        <text>L-asparagine + H2O = L-aspartate + NH4(+)</text>
        <dbReference type="Rhea" id="RHEA:21016"/>
        <dbReference type="ChEBI" id="CHEBI:15377"/>
        <dbReference type="ChEBI" id="CHEBI:28938"/>
        <dbReference type="ChEBI" id="CHEBI:29991"/>
        <dbReference type="ChEBI" id="CHEBI:58048"/>
        <dbReference type="EC" id="3.5.1.1"/>
    </reaction>
</comment>
<feature type="domain" description="L-asparaginase N-terminal" evidence="7">
    <location>
        <begin position="4"/>
        <end position="169"/>
    </location>
</feature>
<dbReference type="InterPro" id="IPR006034">
    <property type="entry name" value="Asparaginase/glutaminase-like"/>
</dbReference>
<dbReference type="InterPro" id="IPR004550">
    <property type="entry name" value="AsnASE_II"/>
</dbReference>
<feature type="active site" evidence="6">
    <location>
        <position position="85"/>
    </location>
</feature>
<dbReference type="PROSITE" id="PS00917">
    <property type="entry name" value="ASN_GLN_ASE_2"/>
    <property type="match status" value="1"/>
</dbReference>
<organism evidence="9 10">
    <name type="scientific">Citricoccus muralis</name>
    <dbReference type="NCBI Taxonomy" id="169134"/>
    <lineage>
        <taxon>Bacteria</taxon>
        <taxon>Bacillati</taxon>
        <taxon>Actinomycetota</taxon>
        <taxon>Actinomycetes</taxon>
        <taxon>Micrococcales</taxon>
        <taxon>Micrococcaceae</taxon>
        <taxon>Citricoccus</taxon>
    </lineage>
</organism>
<accession>A0ABY8H5S4</accession>
<dbReference type="PROSITE" id="PS51732">
    <property type="entry name" value="ASN_GLN_ASE_3"/>
    <property type="match status" value="1"/>
</dbReference>
<dbReference type="Gene3D" id="3.40.50.40">
    <property type="match status" value="1"/>
</dbReference>
<evidence type="ECO:0000313" key="10">
    <source>
        <dbReference type="Proteomes" id="UP001219037"/>
    </source>
</evidence>
<dbReference type="PANTHER" id="PTHR11707">
    <property type="entry name" value="L-ASPARAGINASE"/>
    <property type="match status" value="1"/>
</dbReference>
<dbReference type="PIRSF" id="PIRSF500176">
    <property type="entry name" value="L_ASNase"/>
    <property type="match status" value="1"/>
</dbReference>
<dbReference type="Gene3D" id="3.40.50.1170">
    <property type="entry name" value="L-asparaginase, N-terminal domain"/>
    <property type="match status" value="1"/>
</dbReference>
<dbReference type="Pfam" id="PF00710">
    <property type="entry name" value="Asparaginase"/>
    <property type="match status" value="1"/>
</dbReference>